<dbReference type="GO" id="GO:0005975">
    <property type="term" value="P:carbohydrate metabolic process"/>
    <property type="evidence" value="ECO:0007669"/>
    <property type="project" value="InterPro"/>
</dbReference>
<evidence type="ECO:0000259" key="11">
    <source>
        <dbReference type="Pfam" id="PF02838"/>
    </source>
</evidence>
<evidence type="ECO:0000256" key="7">
    <source>
        <dbReference type="ARBA" id="ARBA00033000"/>
    </source>
</evidence>
<keyword evidence="9" id="KW-0732">Signal</keyword>
<keyword evidence="5" id="KW-0326">Glycosidase</keyword>
<evidence type="ECO:0000256" key="6">
    <source>
        <dbReference type="ARBA" id="ARBA00030512"/>
    </source>
</evidence>
<dbReference type="Gene3D" id="3.20.20.80">
    <property type="entry name" value="Glycosidases"/>
    <property type="match status" value="1"/>
</dbReference>
<dbReference type="InterPro" id="IPR017853">
    <property type="entry name" value="GH"/>
</dbReference>
<dbReference type="SUPFAM" id="SSF51445">
    <property type="entry name" value="(Trans)glycosidases"/>
    <property type="match status" value="1"/>
</dbReference>
<dbReference type="Pfam" id="PF02838">
    <property type="entry name" value="Glyco_hydro_20b"/>
    <property type="match status" value="1"/>
</dbReference>
<evidence type="ECO:0000256" key="5">
    <source>
        <dbReference type="ARBA" id="ARBA00023295"/>
    </source>
</evidence>
<dbReference type="GO" id="GO:0030203">
    <property type="term" value="P:glycosaminoglycan metabolic process"/>
    <property type="evidence" value="ECO:0007669"/>
    <property type="project" value="TreeGrafter"/>
</dbReference>
<dbReference type="Proteomes" id="UP000294862">
    <property type="component" value="Unassembled WGS sequence"/>
</dbReference>
<dbReference type="GO" id="GO:0016020">
    <property type="term" value="C:membrane"/>
    <property type="evidence" value="ECO:0007669"/>
    <property type="project" value="TreeGrafter"/>
</dbReference>
<dbReference type="RefSeq" id="WP_131999305.1">
    <property type="nucleotide sequence ID" value="NZ_SLWQ01000008.1"/>
</dbReference>
<evidence type="ECO:0000259" key="10">
    <source>
        <dbReference type="Pfam" id="PF00728"/>
    </source>
</evidence>
<comment type="similarity">
    <text evidence="2">Belongs to the glycosyl hydrolase 20 family.</text>
</comment>
<dbReference type="PRINTS" id="PR00738">
    <property type="entry name" value="GLHYDRLASE20"/>
</dbReference>
<evidence type="ECO:0000259" key="12">
    <source>
        <dbReference type="Pfam" id="PF13290"/>
    </source>
</evidence>
<dbReference type="AlphaFoldDB" id="A0A4R2I286"/>
<evidence type="ECO:0000256" key="8">
    <source>
        <dbReference type="PIRSR" id="PIRSR625705-1"/>
    </source>
</evidence>
<evidence type="ECO:0000256" key="3">
    <source>
        <dbReference type="ARBA" id="ARBA00012663"/>
    </source>
</evidence>
<feature type="domain" description="GH29D-like beta-sandwich" evidence="12">
    <location>
        <begin position="542"/>
        <end position="592"/>
    </location>
</feature>
<dbReference type="PROSITE" id="PS51257">
    <property type="entry name" value="PROKAR_LIPOPROTEIN"/>
    <property type="match status" value="1"/>
</dbReference>
<feature type="domain" description="Beta-hexosaminidase bacterial type N-terminal" evidence="11">
    <location>
        <begin position="29"/>
        <end position="159"/>
    </location>
</feature>
<feature type="active site" description="Proton donor" evidence="8">
    <location>
        <position position="335"/>
    </location>
</feature>
<evidence type="ECO:0000313" key="14">
    <source>
        <dbReference type="Proteomes" id="UP000294862"/>
    </source>
</evidence>
<dbReference type="CDD" id="cd06563">
    <property type="entry name" value="GH20_chitobiase-like"/>
    <property type="match status" value="1"/>
</dbReference>
<reference evidence="13 14" key="1">
    <citation type="journal article" date="2015" name="Stand. Genomic Sci.">
        <title>Genomic Encyclopedia of Bacterial and Archaeal Type Strains, Phase III: the genomes of soil and plant-associated and newly described type strains.</title>
        <authorList>
            <person name="Whitman W.B."/>
            <person name="Woyke T."/>
            <person name="Klenk H.P."/>
            <person name="Zhou Y."/>
            <person name="Lilburn T.G."/>
            <person name="Beck B.J."/>
            <person name="De Vos P."/>
            <person name="Vandamme P."/>
            <person name="Eisen J.A."/>
            <person name="Garrity G."/>
            <person name="Hugenholtz P."/>
            <person name="Kyrpides N.C."/>
        </authorList>
    </citation>
    <scope>NUCLEOTIDE SEQUENCE [LARGE SCALE GENOMIC DNA]</scope>
    <source>
        <strain evidence="13 14">A3</strain>
    </source>
</reference>
<dbReference type="InterPro" id="IPR025705">
    <property type="entry name" value="Beta_hexosaminidase_sua/sub"/>
</dbReference>
<dbReference type="GO" id="GO:0004563">
    <property type="term" value="F:beta-N-acetylhexosaminidase activity"/>
    <property type="evidence" value="ECO:0007669"/>
    <property type="project" value="UniProtKB-EC"/>
</dbReference>
<evidence type="ECO:0000256" key="2">
    <source>
        <dbReference type="ARBA" id="ARBA00006285"/>
    </source>
</evidence>
<dbReference type="PANTHER" id="PTHR22600">
    <property type="entry name" value="BETA-HEXOSAMINIDASE"/>
    <property type="match status" value="1"/>
</dbReference>
<keyword evidence="14" id="KW-1185">Reference proteome</keyword>
<dbReference type="Pfam" id="PF00728">
    <property type="entry name" value="Glyco_hydro_20"/>
    <property type="match status" value="1"/>
</dbReference>
<accession>A0A4R2I286</accession>
<evidence type="ECO:0000256" key="4">
    <source>
        <dbReference type="ARBA" id="ARBA00022801"/>
    </source>
</evidence>
<dbReference type="InterPro" id="IPR029018">
    <property type="entry name" value="Hex-like_dom2"/>
</dbReference>
<dbReference type="PANTHER" id="PTHR22600:SF57">
    <property type="entry name" value="BETA-N-ACETYLHEXOSAMINIDASE"/>
    <property type="match status" value="1"/>
</dbReference>
<evidence type="ECO:0000256" key="9">
    <source>
        <dbReference type="SAM" id="SignalP"/>
    </source>
</evidence>
<feature type="domain" description="Glycoside hydrolase family 20 catalytic" evidence="10">
    <location>
        <begin position="162"/>
        <end position="503"/>
    </location>
</feature>
<name>A0A4R2I286_9GAMM</name>
<dbReference type="OrthoDB" id="9763537at2"/>
<dbReference type="InterPro" id="IPR015882">
    <property type="entry name" value="HEX_bac_N"/>
</dbReference>
<evidence type="ECO:0000313" key="13">
    <source>
        <dbReference type="EMBL" id="TCO38193.1"/>
    </source>
</evidence>
<feature type="chain" id="PRO_5020470222" description="beta-N-acetylhexosaminidase" evidence="9">
    <location>
        <begin position="20"/>
        <end position="757"/>
    </location>
</feature>
<organism evidence="13 14">
    <name type="scientific">Dokdonella fugitiva</name>
    <dbReference type="NCBI Taxonomy" id="328517"/>
    <lineage>
        <taxon>Bacteria</taxon>
        <taxon>Pseudomonadati</taxon>
        <taxon>Pseudomonadota</taxon>
        <taxon>Gammaproteobacteria</taxon>
        <taxon>Lysobacterales</taxon>
        <taxon>Rhodanobacteraceae</taxon>
        <taxon>Dokdonella</taxon>
    </lineage>
</organism>
<comment type="catalytic activity">
    <reaction evidence="1">
        <text>Hydrolysis of terminal non-reducing N-acetyl-D-hexosamine residues in N-acetyl-beta-D-hexosaminides.</text>
        <dbReference type="EC" id="3.2.1.52"/>
    </reaction>
</comment>
<dbReference type="Gene3D" id="3.30.379.10">
    <property type="entry name" value="Chitobiase/beta-hexosaminidase domain 2-like"/>
    <property type="match status" value="1"/>
</dbReference>
<dbReference type="InterPro" id="IPR059177">
    <property type="entry name" value="GH29D-like_dom"/>
</dbReference>
<sequence length="757" mass="82370">MHRWSMFGLLLVAACASHPAPPRTSSTLPPLLPWPARVEAGHGRYVVHDGAKLDAAGGDEAGAIARGFAARIAGDRGLRLDVAPGDVRDAGIVFALRPDDASLPEGEGYRLVVDATHVELTAREARGLFRGSTTLWQLLTPTMAPATAIDVPAVRIEDHPRFAWRGAMLDSARHFQPPEFVKRFIDEIALAKLDVLHWHLTDDQGWRIEIKRHPRLTEIGAWRRPAGAAGTDADGKPVRYGGFYTQDEIRDIVRHAAERYVTIVPEIDMPGHMQAAIAAYPELGASRDEPVVSPDWGVHSYLLAVDETTIAFMQDVLDEVVDLFPSTYIHIGGDEAVKDQWKASPAVQARMRELGLADENALQGWFIARMQRHLAARGRKLIGWDEILEGGVPTDAAVMSWRGTKGGIEAANAGHRVVMAPSPDLYLDHLQSDAADEPSGRPDLRTLADIYAFDATAGMDASAAGRVLGAQANLWTEHMRTTAMVEHAAFPRLAALAETLWSPRESRDWRGFITRLVPQMERWRAHGIAAARSAFEVRFSDTPQGVVLSNQAGLPMRYTLDGSEPNAQAERYAGALAVPAGATVRAAAWLEGRRIGPVASREPGAQRRRASNELAQCSGKLVLRIEDDAPPQGPRAFFDVDLFDPCWTWPHAPLDAATRIRVAVGQLPYNFQLAADVVNIVPRPAPATPAGELLVRDGCAGEPLATLPLEHARAQPGVTVLEAGLPSLPGVHDLCFMFSGEGRDPLWAIDAIELLPR</sequence>
<proteinExistence type="inferred from homology"/>
<protein>
    <recommendedName>
        <fullName evidence="3">beta-N-acetylhexosaminidase</fullName>
        <ecNumber evidence="3">3.2.1.52</ecNumber>
    </recommendedName>
    <alternativeName>
        <fullName evidence="6">Beta-N-acetylhexosaminidase</fullName>
    </alternativeName>
    <alternativeName>
        <fullName evidence="7">N-acetyl-beta-glucosaminidase</fullName>
    </alternativeName>
</protein>
<dbReference type="InterPro" id="IPR015883">
    <property type="entry name" value="Glyco_hydro_20_cat"/>
</dbReference>
<dbReference type="EMBL" id="SLWQ01000008">
    <property type="protein sequence ID" value="TCO38193.1"/>
    <property type="molecule type" value="Genomic_DNA"/>
</dbReference>
<feature type="signal peptide" evidence="9">
    <location>
        <begin position="1"/>
        <end position="19"/>
    </location>
</feature>
<evidence type="ECO:0000256" key="1">
    <source>
        <dbReference type="ARBA" id="ARBA00001231"/>
    </source>
</evidence>
<dbReference type="EC" id="3.2.1.52" evidence="3"/>
<dbReference type="Pfam" id="PF13290">
    <property type="entry name" value="CHB_HEX_C_1"/>
    <property type="match status" value="1"/>
</dbReference>
<keyword evidence="4" id="KW-0378">Hydrolase</keyword>
<comment type="caution">
    <text evidence="13">The sequence shown here is derived from an EMBL/GenBank/DDBJ whole genome shotgun (WGS) entry which is preliminary data.</text>
</comment>
<gene>
    <name evidence="13" type="ORF">EV148_10829</name>
</gene>
<dbReference type="SUPFAM" id="SSF55545">
    <property type="entry name" value="beta-N-acetylhexosaminidase-like domain"/>
    <property type="match status" value="1"/>
</dbReference>